<keyword evidence="6" id="KW-1185">Reference proteome</keyword>
<dbReference type="SUPFAM" id="SSF55136">
    <property type="entry name" value="Probable bacterial effector-binding domain"/>
    <property type="match status" value="1"/>
</dbReference>
<evidence type="ECO:0000259" key="4">
    <source>
        <dbReference type="PROSITE" id="PS01124"/>
    </source>
</evidence>
<dbReference type="AlphaFoldDB" id="A0A6B3LWU6"/>
<evidence type="ECO:0000256" key="3">
    <source>
        <dbReference type="ARBA" id="ARBA00023163"/>
    </source>
</evidence>
<keyword evidence="2" id="KW-0238">DNA-binding</keyword>
<dbReference type="InterPro" id="IPR018062">
    <property type="entry name" value="HTH_AraC-typ_CS"/>
</dbReference>
<dbReference type="GO" id="GO:0003700">
    <property type="term" value="F:DNA-binding transcription factor activity"/>
    <property type="evidence" value="ECO:0007669"/>
    <property type="project" value="InterPro"/>
</dbReference>
<dbReference type="Pfam" id="PF06445">
    <property type="entry name" value="GyrI-like"/>
    <property type="match status" value="1"/>
</dbReference>
<dbReference type="PROSITE" id="PS00041">
    <property type="entry name" value="HTH_ARAC_FAMILY_1"/>
    <property type="match status" value="1"/>
</dbReference>
<dbReference type="Pfam" id="PF12833">
    <property type="entry name" value="HTH_18"/>
    <property type="match status" value="1"/>
</dbReference>
<proteinExistence type="predicted"/>
<dbReference type="Proteomes" id="UP000474777">
    <property type="component" value="Unassembled WGS sequence"/>
</dbReference>
<gene>
    <name evidence="5" type="ORF">GXP69_13920</name>
</gene>
<dbReference type="SUPFAM" id="SSF46689">
    <property type="entry name" value="Homeodomain-like"/>
    <property type="match status" value="2"/>
</dbReference>
<dbReference type="InterPro" id="IPR029442">
    <property type="entry name" value="GyrI-like"/>
</dbReference>
<evidence type="ECO:0000256" key="1">
    <source>
        <dbReference type="ARBA" id="ARBA00023015"/>
    </source>
</evidence>
<dbReference type="PROSITE" id="PS01124">
    <property type="entry name" value="HTH_ARAC_FAMILY_2"/>
    <property type="match status" value="1"/>
</dbReference>
<dbReference type="RefSeq" id="WP_163915691.1">
    <property type="nucleotide sequence ID" value="NZ_JAAGWD010000006.1"/>
</dbReference>
<name>A0A6B3LWU6_9BACT</name>
<organism evidence="5 6">
    <name type="scientific">Pontibacter burrus</name>
    <dbReference type="NCBI Taxonomy" id="2704466"/>
    <lineage>
        <taxon>Bacteria</taxon>
        <taxon>Pseudomonadati</taxon>
        <taxon>Bacteroidota</taxon>
        <taxon>Cytophagia</taxon>
        <taxon>Cytophagales</taxon>
        <taxon>Hymenobacteraceae</taxon>
        <taxon>Pontibacter</taxon>
    </lineage>
</organism>
<dbReference type="SMART" id="SM00342">
    <property type="entry name" value="HTH_ARAC"/>
    <property type="match status" value="1"/>
</dbReference>
<dbReference type="InterPro" id="IPR018060">
    <property type="entry name" value="HTH_AraC"/>
</dbReference>
<evidence type="ECO:0000313" key="6">
    <source>
        <dbReference type="Proteomes" id="UP000474777"/>
    </source>
</evidence>
<dbReference type="Gene3D" id="3.20.80.10">
    <property type="entry name" value="Regulatory factor, effector binding domain"/>
    <property type="match status" value="1"/>
</dbReference>
<accession>A0A6B3LWU6</accession>
<keyword evidence="1" id="KW-0805">Transcription regulation</keyword>
<dbReference type="Gene3D" id="1.10.10.60">
    <property type="entry name" value="Homeodomain-like"/>
    <property type="match status" value="2"/>
</dbReference>
<dbReference type="SMART" id="SM00871">
    <property type="entry name" value="AraC_E_bind"/>
    <property type="match status" value="1"/>
</dbReference>
<dbReference type="InterPro" id="IPR010499">
    <property type="entry name" value="AraC_E-bd"/>
</dbReference>
<dbReference type="PANTHER" id="PTHR40055">
    <property type="entry name" value="TRANSCRIPTIONAL REGULATOR YGIV-RELATED"/>
    <property type="match status" value="1"/>
</dbReference>
<protein>
    <submittedName>
        <fullName evidence="5">AraC family transcriptional regulator</fullName>
    </submittedName>
</protein>
<comment type="caution">
    <text evidence="5">The sequence shown here is derived from an EMBL/GenBank/DDBJ whole genome shotgun (WGS) entry which is preliminary data.</text>
</comment>
<dbReference type="EMBL" id="JAAGWD010000006">
    <property type="protein sequence ID" value="NEM98796.1"/>
    <property type="molecule type" value="Genomic_DNA"/>
</dbReference>
<dbReference type="GO" id="GO:0043565">
    <property type="term" value="F:sequence-specific DNA binding"/>
    <property type="evidence" value="ECO:0007669"/>
    <property type="project" value="InterPro"/>
</dbReference>
<dbReference type="InterPro" id="IPR011256">
    <property type="entry name" value="Reg_factor_effector_dom_sf"/>
</dbReference>
<sequence length="318" mass="36699">MNRLKKEQSLNEYFFRINRAIDYIKSNLDADLSLDKLAEISNFSKFHFHRIFKALTGTTLNNFIKTARVERAMFYLNNNPSTPISDIAYQSGFATETSFYRSFKEVHGITATEFRDSHQKVNSKNCKQDSNIGNLENEAQQYLASKIYNLKTISMDKRKAIEVEVKELPELHVVYVRNLKIHLHDSETFGKMFEALIRWAAPRGLVNFPETKALTVYRSNPNLDGMIQADVCLTVPEEIEGEGIVGKTTLSGGMYAVVHKEATMAECFSTWDYIFEEWFPANGYQPDNRNFYINHLNEAEKHPQKLHIFDMCIPVKPL</sequence>
<evidence type="ECO:0000313" key="5">
    <source>
        <dbReference type="EMBL" id="NEM98796.1"/>
    </source>
</evidence>
<feature type="domain" description="HTH araC/xylS-type" evidence="4">
    <location>
        <begin position="18"/>
        <end position="117"/>
    </location>
</feature>
<dbReference type="InterPro" id="IPR009057">
    <property type="entry name" value="Homeodomain-like_sf"/>
</dbReference>
<dbReference type="InterPro" id="IPR050908">
    <property type="entry name" value="SmbC-like"/>
</dbReference>
<dbReference type="PANTHER" id="PTHR40055:SF1">
    <property type="entry name" value="TRANSCRIPTIONAL REGULATOR YGIV-RELATED"/>
    <property type="match status" value="1"/>
</dbReference>
<evidence type="ECO:0000256" key="2">
    <source>
        <dbReference type="ARBA" id="ARBA00023125"/>
    </source>
</evidence>
<keyword evidence="3" id="KW-0804">Transcription</keyword>
<reference evidence="5 6" key="1">
    <citation type="submission" date="2020-02" db="EMBL/GenBank/DDBJ databases">
        <authorList>
            <person name="Kim M.K."/>
        </authorList>
    </citation>
    <scope>NUCLEOTIDE SEQUENCE [LARGE SCALE GENOMIC DNA]</scope>
    <source>
        <strain evidence="5 6">BT327</strain>
    </source>
</reference>